<keyword evidence="3" id="KW-1185">Reference proteome</keyword>
<sequence>MNHLFKAMVFIVIVTFGSMSSWAGPTQPSTTEKNYFQFAIPNYETKRQGGQMVNIYVRFAYKKNLPTSEYFDYRTMREDVLKYMEPSNDYPSEVFWEILATAMGRELMGKYPLDGISIQLDVINNPDPNAFEPGDHGPIYTVGDILPLDIHH</sequence>
<dbReference type="STRING" id="66969.Lwal_1331"/>
<protein>
    <submittedName>
        <fullName evidence="2">Uncharacterized protein</fullName>
    </submittedName>
</protein>
<comment type="caution">
    <text evidence="2">The sequence shown here is derived from an EMBL/GenBank/DDBJ whole genome shotgun (WGS) entry which is preliminary data.</text>
</comment>
<dbReference type="OrthoDB" id="5645490at2"/>
<dbReference type="Proteomes" id="UP000054729">
    <property type="component" value="Unassembled WGS sequence"/>
</dbReference>
<feature type="signal peptide" evidence="1">
    <location>
        <begin position="1"/>
        <end position="23"/>
    </location>
</feature>
<keyword evidence="1" id="KW-0732">Signal</keyword>
<name>A0A0W1AD77_9GAMM</name>
<reference evidence="2 3" key="1">
    <citation type="submission" date="2015-11" db="EMBL/GenBank/DDBJ databases">
        <title>Genomic analysis of 38 Legionella species identifies large and diverse effector repertoires.</title>
        <authorList>
            <person name="Burstein D."/>
            <person name="Amaro F."/>
            <person name="Zusman T."/>
            <person name="Lifshitz Z."/>
            <person name="Cohen O."/>
            <person name="Gilbert J.A."/>
            <person name="Pupko T."/>
            <person name="Shuman H.A."/>
            <person name="Segal G."/>
        </authorList>
    </citation>
    <scope>NUCLEOTIDE SEQUENCE [LARGE SCALE GENOMIC DNA]</scope>
    <source>
        <strain evidence="2 3">ATCC 51914</strain>
    </source>
</reference>
<dbReference type="EMBL" id="LNZB01000036">
    <property type="protein sequence ID" value="KTD79259.1"/>
    <property type="molecule type" value="Genomic_DNA"/>
</dbReference>
<feature type="chain" id="PRO_5006919655" evidence="1">
    <location>
        <begin position="24"/>
        <end position="152"/>
    </location>
</feature>
<evidence type="ECO:0000256" key="1">
    <source>
        <dbReference type="SAM" id="SignalP"/>
    </source>
</evidence>
<gene>
    <name evidence="2" type="ORF">Lwal_1331</name>
</gene>
<organism evidence="2 3">
    <name type="scientific">Legionella waltersii</name>
    <dbReference type="NCBI Taxonomy" id="66969"/>
    <lineage>
        <taxon>Bacteria</taxon>
        <taxon>Pseudomonadati</taxon>
        <taxon>Pseudomonadota</taxon>
        <taxon>Gammaproteobacteria</taxon>
        <taxon>Legionellales</taxon>
        <taxon>Legionellaceae</taxon>
        <taxon>Legionella</taxon>
    </lineage>
</organism>
<accession>A0A0W1AD77</accession>
<evidence type="ECO:0000313" key="3">
    <source>
        <dbReference type="Proteomes" id="UP000054729"/>
    </source>
</evidence>
<proteinExistence type="predicted"/>
<dbReference type="PATRIC" id="fig|66969.6.peg.1460"/>
<dbReference type="RefSeq" id="WP_058480040.1">
    <property type="nucleotide sequence ID" value="NZ_CAAAIQ010000007.1"/>
</dbReference>
<dbReference type="AlphaFoldDB" id="A0A0W1AD77"/>
<evidence type="ECO:0000313" key="2">
    <source>
        <dbReference type="EMBL" id="KTD79259.1"/>
    </source>
</evidence>